<reference evidence="1" key="1">
    <citation type="journal article" date="2021" name="Environ. Microbiol.">
        <title>Gene family expansions and transcriptome signatures uncover fungal adaptations to wood decay.</title>
        <authorList>
            <person name="Hage H."/>
            <person name="Miyauchi S."/>
            <person name="Viragh M."/>
            <person name="Drula E."/>
            <person name="Min B."/>
            <person name="Chaduli D."/>
            <person name="Navarro D."/>
            <person name="Favel A."/>
            <person name="Norest M."/>
            <person name="Lesage-Meessen L."/>
            <person name="Balint B."/>
            <person name="Merenyi Z."/>
            <person name="de Eugenio L."/>
            <person name="Morin E."/>
            <person name="Martinez A.T."/>
            <person name="Baldrian P."/>
            <person name="Stursova M."/>
            <person name="Martinez M.J."/>
            <person name="Novotny C."/>
            <person name="Magnuson J.K."/>
            <person name="Spatafora J.W."/>
            <person name="Maurice S."/>
            <person name="Pangilinan J."/>
            <person name="Andreopoulos W."/>
            <person name="LaButti K."/>
            <person name="Hundley H."/>
            <person name="Na H."/>
            <person name="Kuo A."/>
            <person name="Barry K."/>
            <person name="Lipzen A."/>
            <person name="Henrissat B."/>
            <person name="Riley R."/>
            <person name="Ahrendt S."/>
            <person name="Nagy L.G."/>
            <person name="Grigoriev I.V."/>
            <person name="Martin F."/>
            <person name="Rosso M.N."/>
        </authorList>
    </citation>
    <scope>NUCLEOTIDE SEQUENCE</scope>
    <source>
        <strain evidence="1">CBS 384.51</strain>
    </source>
</reference>
<keyword evidence="2" id="KW-1185">Reference proteome</keyword>
<organism evidence="1 2">
    <name type="scientific">Irpex rosettiformis</name>
    <dbReference type="NCBI Taxonomy" id="378272"/>
    <lineage>
        <taxon>Eukaryota</taxon>
        <taxon>Fungi</taxon>
        <taxon>Dikarya</taxon>
        <taxon>Basidiomycota</taxon>
        <taxon>Agaricomycotina</taxon>
        <taxon>Agaricomycetes</taxon>
        <taxon>Polyporales</taxon>
        <taxon>Irpicaceae</taxon>
        <taxon>Irpex</taxon>
    </lineage>
</organism>
<evidence type="ECO:0000313" key="2">
    <source>
        <dbReference type="Proteomes" id="UP001055072"/>
    </source>
</evidence>
<dbReference type="EMBL" id="MU274934">
    <property type="protein sequence ID" value="KAI0085145.1"/>
    <property type="molecule type" value="Genomic_DNA"/>
</dbReference>
<dbReference type="Proteomes" id="UP001055072">
    <property type="component" value="Unassembled WGS sequence"/>
</dbReference>
<name>A0ACB8TSX8_9APHY</name>
<proteinExistence type="predicted"/>
<gene>
    <name evidence="1" type="ORF">BDY19DRAFT_967338</name>
</gene>
<accession>A0ACB8TSX8</accession>
<evidence type="ECO:0000313" key="1">
    <source>
        <dbReference type="EMBL" id="KAI0085145.1"/>
    </source>
</evidence>
<comment type="caution">
    <text evidence="1">The sequence shown here is derived from an EMBL/GenBank/DDBJ whole genome shotgun (WGS) entry which is preliminary data.</text>
</comment>
<protein>
    <submittedName>
        <fullName evidence="1">Protein tyrosine phosphatase</fullName>
    </submittedName>
</protein>
<sequence>MAKIEEVREGSVKKAKRQQPAAIKYYLVAYNFANALGWGYILVSTLIHIFALDQGSVSVTGWVDRPAGYPAWALYFEKNFLPNEWFHTFRRCGTTGEKLGRATTIVQTFAILEVLHSLLGWVRSPFGTVLMQVASRYYAIYGVNYLFPHTLQNPIYTTMVLSWSFTEVIRYIFYALNLLGTEPYPLLWLRYTTFWLLYPTGASSEAFLIFATLPSLHEKPLAYWGLHEWFRLAMFGIWWPSLYVLYTYMIKQRRKVLGGAGKKTKAQ</sequence>